<dbReference type="PROSITE" id="PS51286">
    <property type="entry name" value="RAP"/>
    <property type="match status" value="1"/>
</dbReference>
<reference evidence="2 3" key="1">
    <citation type="submission" date="2015-04" db="EMBL/GenBank/DDBJ databases">
        <title>Draft genome of the roundworm Trichinella nativa.</title>
        <authorList>
            <person name="Mitreva M."/>
        </authorList>
    </citation>
    <scope>NUCLEOTIDE SEQUENCE [LARGE SCALE GENOMIC DNA]</scope>
    <source>
        <strain evidence="2 3">ISS45</strain>
    </source>
</reference>
<organism evidence="2 3">
    <name type="scientific">Trichinella nativa</name>
    <dbReference type="NCBI Taxonomy" id="6335"/>
    <lineage>
        <taxon>Eukaryota</taxon>
        <taxon>Metazoa</taxon>
        <taxon>Ecdysozoa</taxon>
        <taxon>Nematoda</taxon>
        <taxon>Enoplea</taxon>
        <taxon>Dorylaimia</taxon>
        <taxon>Trichinellida</taxon>
        <taxon>Trichinellidae</taxon>
        <taxon>Trichinella</taxon>
    </lineage>
</organism>
<dbReference type="SMART" id="SM00952">
    <property type="entry name" value="RAP"/>
    <property type="match status" value="1"/>
</dbReference>
<dbReference type="AlphaFoldDB" id="A0A1Y3EPU1"/>
<evidence type="ECO:0000259" key="1">
    <source>
        <dbReference type="PROSITE" id="PS51286"/>
    </source>
</evidence>
<accession>A0A1Y3EPU1</accession>
<feature type="domain" description="RAP" evidence="1">
    <location>
        <begin position="68"/>
        <end position="126"/>
    </location>
</feature>
<dbReference type="EMBL" id="LVZM01008206">
    <property type="protein sequence ID" value="OUC45876.1"/>
    <property type="molecule type" value="Genomic_DNA"/>
</dbReference>
<protein>
    <recommendedName>
        <fullName evidence="1">RAP domain-containing protein</fullName>
    </recommendedName>
</protein>
<comment type="caution">
    <text evidence="2">The sequence shown here is derived from an EMBL/GenBank/DDBJ whole genome shotgun (WGS) entry which is preliminary data.</text>
</comment>
<dbReference type="Proteomes" id="UP000243006">
    <property type="component" value="Unassembled WGS sequence"/>
</dbReference>
<gene>
    <name evidence="2" type="ORF">D917_08157</name>
</gene>
<name>A0A1Y3EPU1_9BILA</name>
<proteinExistence type="predicted"/>
<dbReference type="InterPro" id="IPR013584">
    <property type="entry name" value="RAP"/>
</dbReference>
<dbReference type="Pfam" id="PF08373">
    <property type="entry name" value="RAP"/>
    <property type="match status" value="1"/>
</dbReference>
<evidence type="ECO:0000313" key="2">
    <source>
        <dbReference type="EMBL" id="OUC45876.1"/>
    </source>
</evidence>
<sequence>MFSTDDLLATLKLVNVKSAVQLEVDDHAGPEFQFNLPESCQAELRYDLKNGIISLEDWKRSEDVCKKILLILLDQRDFTKISSKLIGRRAMMIRHFKLSGYSIATIHWSEFGQLKNKLDRIKFLNNVLESQLKNDSSAE</sequence>
<evidence type="ECO:0000313" key="3">
    <source>
        <dbReference type="Proteomes" id="UP000243006"/>
    </source>
</evidence>